<dbReference type="Gene3D" id="1.10.357.10">
    <property type="entry name" value="Tetracycline Repressor, domain 2"/>
    <property type="match status" value="1"/>
</dbReference>
<organism evidence="4 5">
    <name type="scientific">Hoylesella pleuritidis F0068</name>
    <dbReference type="NCBI Taxonomy" id="1081904"/>
    <lineage>
        <taxon>Bacteria</taxon>
        <taxon>Pseudomonadati</taxon>
        <taxon>Bacteroidota</taxon>
        <taxon>Bacteroidia</taxon>
        <taxon>Bacteroidales</taxon>
        <taxon>Prevotellaceae</taxon>
        <taxon>Hoylesella</taxon>
    </lineage>
</organism>
<dbReference type="RefSeq" id="WP_021583591.1">
    <property type="nucleotide sequence ID" value="NZ_AWET01000018.1"/>
</dbReference>
<dbReference type="GO" id="GO:0003677">
    <property type="term" value="F:DNA binding"/>
    <property type="evidence" value="ECO:0007669"/>
    <property type="project" value="UniProtKB-UniRule"/>
</dbReference>
<name>U2LFH8_9BACT</name>
<dbReference type="InterPro" id="IPR001647">
    <property type="entry name" value="HTH_TetR"/>
</dbReference>
<dbReference type="Pfam" id="PF00440">
    <property type="entry name" value="TetR_N"/>
    <property type="match status" value="1"/>
</dbReference>
<evidence type="ECO:0000256" key="1">
    <source>
        <dbReference type="ARBA" id="ARBA00023125"/>
    </source>
</evidence>
<feature type="domain" description="HTH tetR-type" evidence="3">
    <location>
        <begin position="12"/>
        <end position="72"/>
    </location>
</feature>
<evidence type="ECO:0000259" key="3">
    <source>
        <dbReference type="PROSITE" id="PS50977"/>
    </source>
</evidence>
<keyword evidence="1 2" id="KW-0238">DNA-binding</keyword>
<gene>
    <name evidence="4" type="ORF">HMPREF1218_1711</name>
</gene>
<protein>
    <submittedName>
        <fullName evidence="4">Transcriptional regulator, TetR family</fullName>
    </submittedName>
</protein>
<dbReference type="Proteomes" id="UP000016600">
    <property type="component" value="Unassembled WGS sequence"/>
</dbReference>
<dbReference type="PATRIC" id="fig|1081904.3.peg.909"/>
<evidence type="ECO:0000313" key="5">
    <source>
        <dbReference type="Proteomes" id="UP000016600"/>
    </source>
</evidence>
<evidence type="ECO:0000313" key="4">
    <source>
        <dbReference type="EMBL" id="ERK03031.1"/>
    </source>
</evidence>
<accession>U2LFH8</accession>
<dbReference type="SUPFAM" id="SSF46689">
    <property type="entry name" value="Homeodomain-like"/>
    <property type="match status" value="1"/>
</dbReference>
<proteinExistence type="predicted"/>
<evidence type="ECO:0000256" key="2">
    <source>
        <dbReference type="PROSITE-ProRule" id="PRU00335"/>
    </source>
</evidence>
<keyword evidence="5" id="KW-1185">Reference proteome</keyword>
<dbReference type="PROSITE" id="PS50977">
    <property type="entry name" value="HTH_TETR_2"/>
    <property type="match status" value="1"/>
</dbReference>
<comment type="caution">
    <text evidence="4">The sequence shown here is derived from an EMBL/GenBank/DDBJ whole genome shotgun (WGS) entry which is preliminary data.</text>
</comment>
<dbReference type="AlphaFoldDB" id="U2LFH8"/>
<dbReference type="EMBL" id="AWET01000018">
    <property type="protein sequence ID" value="ERK03031.1"/>
    <property type="molecule type" value="Genomic_DNA"/>
</dbReference>
<reference evidence="4 5" key="1">
    <citation type="submission" date="2013-08" db="EMBL/GenBank/DDBJ databases">
        <authorList>
            <person name="Durkin A.S."/>
            <person name="Haft D.R."/>
            <person name="McCorrison J."/>
            <person name="Torralba M."/>
            <person name="Gillis M."/>
            <person name="Haft D.H."/>
            <person name="Methe B."/>
            <person name="Sutton G."/>
            <person name="Nelson K.E."/>
        </authorList>
    </citation>
    <scope>NUCLEOTIDE SEQUENCE [LARGE SCALE GENOMIC DNA]</scope>
    <source>
        <strain evidence="4 5">F0068</strain>
    </source>
</reference>
<dbReference type="PRINTS" id="PR00455">
    <property type="entry name" value="HTHTETR"/>
</dbReference>
<feature type="DNA-binding region" description="H-T-H motif" evidence="2">
    <location>
        <begin position="35"/>
        <end position="54"/>
    </location>
</feature>
<dbReference type="InterPro" id="IPR050109">
    <property type="entry name" value="HTH-type_TetR-like_transc_reg"/>
</dbReference>
<dbReference type="PANTHER" id="PTHR30328">
    <property type="entry name" value="TRANSCRIPTIONAL REPRESSOR"/>
    <property type="match status" value="1"/>
</dbReference>
<sequence length="220" mass="25971">MRKTVTPTKYRQELKERILKTAMAEFKQRGVKAVKMDDIANKLSISKRTLYEVYANKEDLLLAGLRREVEEEDEAMHCFCEKPGLNVLEICIEFFHLKMRKLSAINPLFFSELYKYSRVVNFLQKKHERNDEHAKIIFARGIKEGVFRNDFDYDLMIRLNNTVMAYVMEEQLYKEYGMAGIFCNVVLLFMRGYCTLKGLEILDRSLERWPADTNYFAVNG</sequence>
<dbReference type="PANTHER" id="PTHR30328:SF54">
    <property type="entry name" value="HTH-TYPE TRANSCRIPTIONAL REPRESSOR SCO4008"/>
    <property type="match status" value="1"/>
</dbReference>
<dbReference type="InterPro" id="IPR009057">
    <property type="entry name" value="Homeodomain-like_sf"/>
</dbReference>